<sequence>MSEQPERPAQPGVETHVPKEVVADVQAALDATFNARGGGLPDAAEAHLRDEMEQRGVLGALSEAWVVQAAGRIAGGEPVVAEPGDA</sequence>
<evidence type="ECO:0000313" key="2">
    <source>
        <dbReference type="Proteomes" id="UP001168620"/>
    </source>
</evidence>
<dbReference type="EMBL" id="JAUHJQ010000021">
    <property type="protein sequence ID" value="MDN4175742.1"/>
    <property type="molecule type" value="Genomic_DNA"/>
</dbReference>
<dbReference type="RefSeq" id="WP_300955152.1">
    <property type="nucleotide sequence ID" value="NZ_JAUHJQ010000021.1"/>
</dbReference>
<gene>
    <name evidence="1" type="ORF">QWY28_22465</name>
</gene>
<dbReference type="Proteomes" id="UP001168620">
    <property type="component" value="Unassembled WGS sequence"/>
</dbReference>
<evidence type="ECO:0000313" key="1">
    <source>
        <dbReference type="EMBL" id="MDN4175742.1"/>
    </source>
</evidence>
<comment type="caution">
    <text evidence="1">The sequence shown here is derived from an EMBL/GenBank/DDBJ whole genome shotgun (WGS) entry which is preliminary data.</text>
</comment>
<keyword evidence="2" id="KW-1185">Reference proteome</keyword>
<organism evidence="1 2">
    <name type="scientific">Nocardioides oceani</name>
    <dbReference type="NCBI Taxonomy" id="3058369"/>
    <lineage>
        <taxon>Bacteria</taxon>
        <taxon>Bacillati</taxon>
        <taxon>Actinomycetota</taxon>
        <taxon>Actinomycetes</taxon>
        <taxon>Propionibacteriales</taxon>
        <taxon>Nocardioidaceae</taxon>
        <taxon>Nocardioides</taxon>
    </lineage>
</organism>
<reference evidence="1" key="1">
    <citation type="submission" date="2023-06" db="EMBL/GenBank/DDBJ databases">
        <title>Draft genome sequence of Nocardioides sp. SOB77.</title>
        <authorList>
            <person name="Zhang G."/>
        </authorList>
    </citation>
    <scope>NUCLEOTIDE SEQUENCE</scope>
    <source>
        <strain evidence="1">SOB77</strain>
    </source>
</reference>
<protein>
    <submittedName>
        <fullName evidence="1">Uncharacterized protein</fullName>
    </submittedName>
</protein>
<proteinExistence type="predicted"/>
<accession>A0ABT8FMW5</accession>
<name>A0ABT8FMW5_9ACTN</name>